<feature type="non-terminal residue" evidence="1">
    <location>
        <position position="53"/>
    </location>
</feature>
<evidence type="ECO:0000313" key="1">
    <source>
        <dbReference type="EMBL" id="KAK2108352.1"/>
    </source>
</evidence>
<gene>
    <name evidence="1" type="ORF">P7K49_013517</name>
</gene>
<protein>
    <submittedName>
        <fullName evidence="1">Uncharacterized protein</fullName>
    </submittedName>
</protein>
<reference evidence="1 2" key="1">
    <citation type="submission" date="2023-05" db="EMBL/GenBank/DDBJ databases">
        <title>B98-5 Cell Line De Novo Hybrid Assembly: An Optical Mapping Approach.</title>
        <authorList>
            <person name="Kananen K."/>
            <person name="Auerbach J.A."/>
            <person name="Kautto E."/>
            <person name="Blachly J.S."/>
        </authorList>
    </citation>
    <scope>NUCLEOTIDE SEQUENCE [LARGE SCALE GENOMIC DNA]</scope>
    <source>
        <strain evidence="1">B95-8</strain>
        <tissue evidence="1">Cell line</tissue>
    </source>
</reference>
<organism evidence="1 2">
    <name type="scientific">Saguinus oedipus</name>
    <name type="common">Cotton-top tamarin</name>
    <name type="synonym">Oedipomidas oedipus</name>
    <dbReference type="NCBI Taxonomy" id="9490"/>
    <lineage>
        <taxon>Eukaryota</taxon>
        <taxon>Metazoa</taxon>
        <taxon>Chordata</taxon>
        <taxon>Craniata</taxon>
        <taxon>Vertebrata</taxon>
        <taxon>Euteleostomi</taxon>
        <taxon>Mammalia</taxon>
        <taxon>Eutheria</taxon>
        <taxon>Euarchontoglires</taxon>
        <taxon>Primates</taxon>
        <taxon>Haplorrhini</taxon>
        <taxon>Platyrrhini</taxon>
        <taxon>Cebidae</taxon>
        <taxon>Callitrichinae</taxon>
        <taxon>Saguinus</taxon>
    </lineage>
</organism>
<sequence>IMTNTSLGSAYDRYAVVLRLTAEKHRGLCHDPNYETYMEELADSPREGLSAGG</sequence>
<keyword evidence="2" id="KW-1185">Reference proteome</keyword>
<dbReference type="EMBL" id="JASSZA010000006">
    <property type="protein sequence ID" value="KAK2108352.1"/>
    <property type="molecule type" value="Genomic_DNA"/>
</dbReference>
<name>A0ABQ9VJ41_SAGOE</name>
<comment type="caution">
    <text evidence="1">The sequence shown here is derived from an EMBL/GenBank/DDBJ whole genome shotgun (WGS) entry which is preliminary data.</text>
</comment>
<feature type="non-terminal residue" evidence="1">
    <location>
        <position position="1"/>
    </location>
</feature>
<dbReference type="Proteomes" id="UP001266305">
    <property type="component" value="Unassembled WGS sequence"/>
</dbReference>
<accession>A0ABQ9VJ41</accession>
<proteinExistence type="predicted"/>
<evidence type="ECO:0000313" key="2">
    <source>
        <dbReference type="Proteomes" id="UP001266305"/>
    </source>
</evidence>